<reference evidence="1" key="1">
    <citation type="submission" date="2021-12" db="EMBL/GenBank/DDBJ databases">
        <authorList>
            <person name="King R."/>
        </authorList>
    </citation>
    <scope>NUCLEOTIDE SEQUENCE</scope>
</reference>
<dbReference type="Pfam" id="PF16093">
    <property type="entry name" value="PAC4"/>
    <property type="match status" value="1"/>
</dbReference>
<gene>
    <name evidence="1" type="ORF">BEMITA_LOCUS3010</name>
</gene>
<protein>
    <recommendedName>
        <fullName evidence="3">Proteasome assembly chaperone 4</fullName>
    </recommendedName>
</protein>
<dbReference type="Proteomes" id="UP001152759">
    <property type="component" value="Chromosome 10"/>
</dbReference>
<dbReference type="GO" id="GO:0043248">
    <property type="term" value="P:proteasome assembly"/>
    <property type="evidence" value="ECO:0007669"/>
    <property type="project" value="InterPro"/>
</dbReference>
<proteinExistence type="predicted"/>
<dbReference type="InterPro" id="IPR032157">
    <property type="entry name" value="PAC4"/>
</dbReference>
<dbReference type="AlphaFoldDB" id="A0A9P0F0T9"/>
<evidence type="ECO:0008006" key="3">
    <source>
        <dbReference type="Google" id="ProtNLM"/>
    </source>
</evidence>
<keyword evidence="2" id="KW-1185">Reference proteome</keyword>
<organism evidence="1 2">
    <name type="scientific">Bemisia tabaci</name>
    <name type="common">Sweetpotato whitefly</name>
    <name type="synonym">Aleurodes tabaci</name>
    <dbReference type="NCBI Taxonomy" id="7038"/>
    <lineage>
        <taxon>Eukaryota</taxon>
        <taxon>Metazoa</taxon>
        <taxon>Ecdysozoa</taxon>
        <taxon>Arthropoda</taxon>
        <taxon>Hexapoda</taxon>
        <taxon>Insecta</taxon>
        <taxon>Pterygota</taxon>
        <taxon>Neoptera</taxon>
        <taxon>Paraneoptera</taxon>
        <taxon>Hemiptera</taxon>
        <taxon>Sternorrhyncha</taxon>
        <taxon>Aleyrodoidea</taxon>
        <taxon>Aleyrodidae</taxon>
        <taxon>Aleyrodinae</taxon>
        <taxon>Bemisia</taxon>
    </lineage>
</organism>
<dbReference type="EMBL" id="OU963871">
    <property type="protein sequence ID" value="CAH0383572.1"/>
    <property type="molecule type" value="Genomic_DNA"/>
</dbReference>
<accession>A0A9P0F0T9</accession>
<evidence type="ECO:0000313" key="1">
    <source>
        <dbReference type="EMBL" id="CAH0383572.1"/>
    </source>
</evidence>
<dbReference type="PANTHER" id="PTHR33559">
    <property type="entry name" value="PROTEASOME ASSEMBLY CHAPERONE 4"/>
    <property type="match status" value="1"/>
</dbReference>
<evidence type="ECO:0000313" key="2">
    <source>
        <dbReference type="Proteomes" id="UP001152759"/>
    </source>
</evidence>
<dbReference type="PANTHER" id="PTHR33559:SF1">
    <property type="entry name" value="PROTEASOME ASSEMBLY CHAPERONE 4"/>
    <property type="match status" value="1"/>
</dbReference>
<name>A0A9P0F0T9_BEMTA</name>
<sequence>MTQSDDGTTDGASIEYCEPSFVVKKFPIQISGADFTFQVLKSEGSLLIWVGAEGEGKLVDLSLGIPTNYDQMPAVTSVFGDFTGHGSSNLAKRLSRLLKKPVYMSCNVAFDRLILPALEKNLIELIKSNPDCF</sequence>